<proteinExistence type="predicted"/>
<dbReference type="AlphaFoldDB" id="X1D8J2"/>
<feature type="transmembrane region" description="Helical" evidence="1">
    <location>
        <begin position="39"/>
        <end position="58"/>
    </location>
</feature>
<comment type="caution">
    <text evidence="2">The sequence shown here is derived from an EMBL/GenBank/DDBJ whole genome shotgun (WGS) entry which is preliminary data.</text>
</comment>
<keyword evidence="1" id="KW-0812">Transmembrane</keyword>
<evidence type="ECO:0000313" key="2">
    <source>
        <dbReference type="EMBL" id="GAH17076.1"/>
    </source>
</evidence>
<keyword evidence="1" id="KW-1133">Transmembrane helix</keyword>
<feature type="non-terminal residue" evidence="2">
    <location>
        <position position="1"/>
    </location>
</feature>
<name>X1D8J2_9ZZZZ</name>
<feature type="transmembrane region" description="Helical" evidence="1">
    <location>
        <begin position="12"/>
        <end position="33"/>
    </location>
</feature>
<dbReference type="SUPFAM" id="SSF56300">
    <property type="entry name" value="Metallo-dependent phosphatases"/>
    <property type="match status" value="1"/>
</dbReference>
<feature type="non-terminal residue" evidence="2">
    <location>
        <position position="236"/>
    </location>
</feature>
<reference evidence="2" key="1">
    <citation type="journal article" date="2014" name="Front. Microbiol.">
        <title>High frequency of phylogenetically diverse reductive dehalogenase-homologous genes in deep subseafloor sedimentary metagenomes.</title>
        <authorList>
            <person name="Kawai M."/>
            <person name="Futagami T."/>
            <person name="Toyoda A."/>
            <person name="Takaki Y."/>
            <person name="Nishi S."/>
            <person name="Hori S."/>
            <person name="Arai W."/>
            <person name="Tsubouchi T."/>
            <person name="Morono Y."/>
            <person name="Uchiyama I."/>
            <person name="Ito T."/>
            <person name="Fujiyama A."/>
            <person name="Inagaki F."/>
            <person name="Takami H."/>
        </authorList>
    </citation>
    <scope>NUCLEOTIDE SEQUENCE</scope>
    <source>
        <strain evidence="2">Expedition CK06-06</strain>
    </source>
</reference>
<gene>
    <name evidence="2" type="ORF">S01H4_56952</name>
</gene>
<accession>X1D8J2</accession>
<keyword evidence="1" id="KW-0472">Membrane</keyword>
<sequence length="236" mass="26906">LGPYDLREFFNWILKMLVLPGAIAAAIIFFILFSFYNNIVTRTMSFILTYVTLVLGYISNREQIMGAYHHIIVGTELTRETCTLNDTGDPTLKIGFVGDIMMMGDFKLTFDPLIKSFFDGVHFIVGNLEGIISDQELSGAEQAHPNEILNRLYPLLSINAKWLLCVSNNHSIDFGNNKFIESIKNIQDHSDDQNRKNFNAIGRNDVPKAFLDDDFCLSTATNWSNQKVWECTSRFR</sequence>
<organism evidence="2">
    <name type="scientific">marine sediment metagenome</name>
    <dbReference type="NCBI Taxonomy" id="412755"/>
    <lineage>
        <taxon>unclassified sequences</taxon>
        <taxon>metagenomes</taxon>
        <taxon>ecological metagenomes</taxon>
    </lineage>
</organism>
<dbReference type="EMBL" id="BART01033067">
    <property type="protein sequence ID" value="GAH17076.1"/>
    <property type="molecule type" value="Genomic_DNA"/>
</dbReference>
<evidence type="ECO:0000256" key="1">
    <source>
        <dbReference type="SAM" id="Phobius"/>
    </source>
</evidence>
<dbReference type="InterPro" id="IPR029052">
    <property type="entry name" value="Metallo-depent_PP-like"/>
</dbReference>
<evidence type="ECO:0008006" key="3">
    <source>
        <dbReference type="Google" id="ProtNLM"/>
    </source>
</evidence>
<protein>
    <recommendedName>
        <fullName evidence="3">Capsule synthesis protein CapA domain-containing protein</fullName>
    </recommendedName>
</protein>